<evidence type="ECO:0000256" key="4">
    <source>
        <dbReference type="ARBA" id="ARBA00023157"/>
    </source>
</evidence>
<dbReference type="PANTHER" id="PTHR24252:SF7">
    <property type="entry name" value="HYALIN"/>
    <property type="match status" value="1"/>
</dbReference>
<sequence>ESYGQPNGAIACGVNNTHVRSANSSQVNVIDGRDALPGEVPEYAAVTMEACLFGKFHCLNVFCGGSIWNNRTIITAAHCVDIGSMDDLFVKTFTVCIGVREKEGSEDRKICSKTTNYVKHRFYNRLTNVNDIAIIIFNYELRVPYFTKDGDGSTNKFCPPNENFFIPTKNSCFVVGFGIYDRSTKKMAQKLQIAPMKCVSNEECKKTYSGVTNSQICAKGPSGQTACNGDSGGPLLCLDADGRAHLVGIVSYGTRNCPENRLSVFTRISSYIDFINKNCN</sequence>
<name>A0A3S3PBK6_9ACAR</name>
<dbReference type="GO" id="GO:0006508">
    <property type="term" value="P:proteolysis"/>
    <property type="evidence" value="ECO:0007669"/>
    <property type="project" value="UniProtKB-KW"/>
</dbReference>
<dbReference type="PANTHER" id="PTHR24252">
    <property type="entry name" value="ACROSIN-RELATED"/>
    <property type="match status" value="1"/>
</dbReference>
<dbReference type="InterPro" id="IPR033116">
    <property type="entry name" value="TRYPSIN_SER"/>
</dbReference>
<feature type="non-terminal residue" evidence="7">
    <location>
        <position position="280"/>
    </location>
</feature>
<dbReference type="InterPro" id="IPR001314">
    <property type="entry name" value="Peptidase_S1A"/>
</dbReference>
<evidence type="ECO:0000256" key="1">
    <source>
        <dbReference type="ARBA" id="ARBA00022670"/>
    </source>
</evidence>
<comment type="caution">
    <text evidence="7">The sequence shown here is derived from an EMBL/GenBank/DDBJ whole genome shotgun (WGS) entry which is preliminary data.</text>
</comment>
<evidence type="ECO:0000259" key="6">
    <source>
        <dbReference type="PROSITE" id="PS50240"/>
    </source>
</evidence>
<dbReference type="PRINTS" id="PR00722">
    <property type="entry name" value="CHYMOTRYPSIN"/>
</dbReference>
<gene>
    <name evidence="7" type="ORF">B4U79_07101</name>
</gene>
<dbReference type="PROSITE" id="PS00134">
    <property type="entry name" value="TRYPSIN_HIS"/>
    <property type="match status" value="1"/>
</dbReference>
<dbReference type="STRING" id="1965070.A0A3S3PBK6"/>
<keyword evidence="1 5" id="KW-0645">Protease</keyword>
<dbReference type="FunFam" id="2.40.10.10:FF:000036">
    <property type="entry name" value="Trypsin beta"/>
    <property type="match status" value="1"/>
</dbReference>
<reference evidence="7 8" key="1">
    <citation type="journal article" date="2018" name="Gigascience">
        <title>Genomes of trombidid mites reveal novel predicted allergens and laterally-transferred genes associated with secondary metabolism.</title>
        <authorList>
            <person name="Dong X."/>
            <person name="Chaisiri K."/>
            <person name="Xia D."/>
            <person name="Armstrong S.D."/>
            <person name="Fang Y."/>
            <person name="Donnelly M.J."/>
            <person name="Kadowaki T."/>
            <person name="McGarry J.W."/>
            <person name="Darby A.C."/>
            <person name="Makepeace B.L."/>
        </authorList>
    </citation>
    <scope>NUCLEOTIDE SEQUENCE [LARGE SCALE GENOMIC DNA]</scope>
    <source>
        <strain evidence="7">UoL-WK</strain>
    </source>
</reference>
<proteinExistence type="predicted"/>
<keyword evidence="8" id="KW-1185">Reference proteome</keyword>
<protein>
    <recommendedName>
        <fullName evidence="6">Peptidase S1 domain-containing protein</fullName>
    </recommendedName>
</protein>
<dbReference type="Gene3D" id="2.40.10.10">
    <property type="entry name" value="Trypsin-like serine proteases"/>
    <property type="match status" value="1"/>
</dbReference>
<feature type="domain" description="Peptidase S1" evidence="6">
    <location>
        <begin position="29"/>
        <end position="280"/>
    </location>
</feature>
<evidence type="ECO:0000313" key="7">
    <source>
        <dbReference type="EMBL" id="RWS12015.1"/>
    </source>
</evidence>
<dbReference type="PROSITE" id="PS00135">
    <property type="entry name" value="TRYPSIN_SER"/>
    <property type="match status" value="1"/>
</dbReference>
<dbReference type="Pfam" id="PF00089">
    <property type="entry name" value="Trypsin"/>
    <property type="match status" value="1"/>
</dbReference>
<evidence type="ECO:0000313" key="8">
    <source>
        <dbReference type="Proteomes" id="UP000285301"/>
    </source>
</evidence>
<dbReference type="PROSITE" id="PS50240">
    <property type="entry name" value="TRYPSIN_DOM"/>
    <property type="match status" value="1"/>
</dbReference>
<dbReference type="SMART" id="SM00020">
    <property type="entry name" value="Tryp_SPc"/>
    <property type="match status" value="1"/>
</dbReference>
<dbReference type="AlphaFoldDB" id="A0A3S3PBK6"/>
<dbReference type="SUPFAM" id="SSF50494">
    <property type="entry name" value="Trypsin-like serine proteases"/>
    <property type="match status" value="1"/>
</dbReference>
<dbReference type="OrthoDB" id="6497444at2759"/>
<dbReference type="Proteomes" id="UP000285301">
    <property type="component" value="Unassembled WGS sequence"/>
</dbReference>
<keyword evidence="2 5" id="KW-0378">Hydrolase</keyword>
<feature type="non-terminal residue" evidence="7">
    <location>
        <position position="1"/>
    </location>
</feature>
<dbReference type="GO" id="GO:0004252">
    <property type="term" value="F:serine-type endopeptidase activity"/>
    <property type="evidence" value="ECO:0007669"/>
    <property type="project" value="InterPro"/>
</dbReference>
<keyword evidence="4" id="KW-1015">Disulfide bond</keyword>
<dbReference type="InterPro" id="IPR018114">
    <property type="entry name" value="TRYPSIN_HIS"/>
</dbReference>
<dbReference type="InterPro" id="IPR009003">
    <property type="entry name" value="Peptidase_S1_PA"/>
</dbReference>
<dbReference type="EMBL" id="NCKU01001486">
    <property type="protein sequence ID" value="RWS12015.1"/>
    <property type="molecule type" value="Genomic_DNA"/>
</dbReference>
<organism evidence="7 8">
    <name type="scientific">Dinothrombium tinctorium</name>
    <dbReference type="NCBI Taxonomy" id="1965070"/>
    <lineage>
        <taxon>Eukaryota</taxon>
        <taxon>Metazoa</taxon>
        <taxon>Ecdysozoa</taxon>
        <taxon>Arthropoda</taxon>
        <taxon>Chelicerata</taxon>
        <taxon>Arachnida</taxon>
        <taxon>Acari</taxon>
        <taxon>Acariformes</taxon>
        <taxon>Trombidiformes</taxon>
        <taxon>Prostigmata</taxon>
        <taxon>Anystina</taxon>
        <taxon>Parasitengona</taxon>
        <taxon>Trombidioidea</taxon>
        <taxon>Trombidiidae</taxon>
        <taxon>Dinothrombium</taxon>
    </lineage>
</organism>
<evidence type="ECO:0000256" key="3">
    <source>
        <dbReference type="ARBA" id="ARBA00022825"/>
    </source>
</evidence>
<dbReference type="InterPro" id="IPR001254">
    <property type="entry name" value="Trypsin_dom"/>
</dbReference>
<accession>A0A3S3PBK6</accession>
<evidence type="ECO:0000256" key="5">
    <source>
        <dbReference type="RuleBase" id="RU363034"/>
    </source>
</evidence>
<keyword evidence="3 5" id="KW-0720">Serine protease</keyword>
<evidence type="ECO:0000256" key="2">
    <source>
        <dbReference type="ARBA" id="ARBA00022801"/>
    </source>
</evidence>
<dbReference type="CDD" id="cd00190">
    <property type="entry name" value="Tryp_SPc"/>
    <property type="match status" value="1"/>
</dbReference>
<dbReference type="InterPro" id="IPR043504">
    <property type="entry name" value="Peptidase_S1_PA_chymotrypsin"/>
</dbReference>